<name>A0A4D6L4F7_VIGUN</name>
<evidence type="ECO:0000313" key="2">
    <source>
        <dbReference type="EMBL" id="QCD83407.1"/>
    </source>
</evidence>
<organism evidence="2 3">
    <name type="scientific">Vigna unguiculata</name>
    <name type="common">Cowpea</name>
    <dbReference type="NCBI Taxonomy" id="3917"/>
    <lineage>
        <taxon>Eukaryota</taxon>
        <taxon>Viridiplantae</taxon>
        <taxon>Streptophyta</taxon>
        <taxon>Embryophyta</taxon>
        <taxon>Tracheophyta</taxon>
        <taxon>Spermatophyta</taxon>
        <taxon>Magnoliopsida</taxon>
        <taxon>eudicotyledons</taxon>
        <taxon>Gunneridae</taxon>
        <taxon>Pentapetalae</taxon>
        <taxon>rosids</taxon>
        <taxon>fabids</taxon>
        <taxon>Fabales</taxon>
        <taxon>Fabaceae</taxon>
        <taxon>Papilionoideae</taxon>
        <taxon>50 kb inversion clade</taxon>
        <taxon>NPAAA clade</taxon>
        <taxon>indigoferoid/millettioid clade</taxon>
        <taxon>Phaseoleae</taxon>
        <taxon>Vigna</taxon>
    </lineage>
</organism>
<reference evidence="2 3" key="1">
    <citation type="submission" date="2019-04" db="EMBL/GenBank/DDBJ databases">
        <title>An improved genome assembly and genetic linkage map for asparagus bean, Vigna unguiculata ssp. sesquipedialis.</title>
        <authorList>
            <person name="Xia Q."/>
            <person name="Zhang R."/>
            <person name="Dong Y."/>
        </authorList>
    </citation>
    <scope>NUCLEOTIDE SEQUENCE [LARGE SCALE GENOMIC DNA]</scope>
    <source>
        <tissue evidence="2">Leaf</tissue>
    </source>
</reference>
<proteinExistence type="predicted"/>
<keyword evidence="3" id="KW-1185">Reference proteome</keyword>
<dbReference type="AlphaFoldDB" id="A0A4D6L4F7"/>
<evidence type="ECO:0000313" key="3">
    <source>
        <dbReference type="Proteomes" id="UP000501690"/>
    </source>
</evidence>
<dbReference type="Pfam" id="PF14363">
    <property type="entry name" value="AAA_assoc"/>
    <property type="match status" value="1"/>
</dbReference>
<gene>
    <name evidence="2" type="ORF">DEO72_LG2g3751</name>
</gene>
<dbReference type="Proteomes" id="UP000501690">
    <property type="component" value="Linkage Group LG2"/>
</dbReference>
<accession>A0A4D6L4F7</accession>
<protein>
    <submittedName>
        <fullName evidence="2">Mitochondrial chaperone BCS1</fullName>
    </submittedName>
</protein>
<feature type="domain" description="AAA-type ATPase N-terminal" evidence="1">
    <location>
        <begin position="73"/>
        <end position="132"/>
    </location>
</feature>
<sequence length="133" mass="15422">MFKPRAKGHSIYSPINGGFNPLHQTPFPTFMDPTKTHPPSISHSHNTLLCFPQETCLIMLLRSMANELIPHPIHRYLFNTFTLIIEESTTIARHQVYNVTEAYLYTRVSTQNERLKISKSPKEKKLTICLEKR</sequence>
<evidence type="ECO:0000259" key="1">
    <source>
        <dbReference type="Pfam" id="PF14363"/>
    </source>
</evidence>
<dbReference type="EMBL" id="CP039346">
    <property type="protein sequence ID" value="QCD83407.1"/>
    <property type="molecule type" value="Genomic_DNA"/>
</dbReference>
<dbReference type="InterPro" id="IPR025753">
    <property type="entry name" value="AAA_N_dom"/>
</dbReference>